<dbReference type="InterPro" id="IPR000073">
    <property type="entry name" value="AB_hydrolase_1"/>
</dbReference>
<dbReference type="EMBL" id="CAIT01000006">
    <property type="protein sequence ID" value="CCH52871.1"/>
    <property type="molecule type" value="Genomic_DNA"/>
</dbReference>
<dbReference type="Pfam" id="PF00561">
    <property type="entry name" value="Abhydrolase_1"/>
    <property type="match status" value="1"/>
</dbReference>
<feature type="domain" description="AB hydrolase-1" evidence="1">
    <location>
        <begin position="23"/>
        <end position="139"/>
    </location>
</feature>
<evidence type="ECO:0000259" key="1">
    <source>
        <dbReference type="Pfam" id="PF00561"/>
    </source>
</evidence>
<evidence type="ECO:0000313" key="3">
    <source>
        <dbReference type="Proteomes" id="UP000009309"/>
    </source>
</evidence>
<dbReference type="PRINTS" id="PR00111">
    <property type="entry name" value="ABHYDROLASE"/>
</dbReference>
<dbReference type="InterPro" id="IPR029058">
    <property type="entry name" value="AB_hydrolase_fold"/>
</dbReference>
<dbReference type="InterPro" id="IPR050471">
    <property type="entry name" value="AB_hydrolase"/>
</dbReference>
<name>I2GG46_9BACT</name>
<dbReference type="STRING" id="1185876.BN8_01909"/>
<keyword evidence="3" id="KW-1185">Reference proteome</keyword>
<comment type="caution">
    <text evidence="2">The sequence shown here is derived from an EMBL/GenBank/DDBJ whole genome shotgun (WGS) entry which is preliminary data.</text>
</comment>
<dbReference type="OrthoDB" id="2247630at2"/>
<dbReference type="Gene3D" id="3.40.50.1820">
    <property type="entry name" value="alpha/beta hydrolase"/>
    <property type="match status" value="1"/>
</dbReference>
<dbReference type="SUPFAM" id="SSF53474">
    <property type="entry name" value="alpha/beta-Hydrolases"/>
    <property type="match status" value="1"/>
</dbReference>
<dbReference type="PANTHER" id="PTHR43433">
    <property type="entry name" value="HYDROLASE, ALPHA/BETA FOLD FAMILY PROTEIN"/>
    <property type="match status" value="1"/>
</dbReference>
<dbReference type="eggNOG" id="COG0596">
    <property type="taxonomic scope" value="Bacteria"/>
</dbReference>
<evidence type="ECO:0000313" key="2">
    <source>
        <dbReference type="EMBL" id="CCH52871.1"/>
    </source>
</evidence>
<proteinExistence type="predicted"/>
<dbReference type="RefSeq" id="WP_009281455.1">
    <property type="nucleotide sequence ID" value="NZ_CAIT01000006.1"/>
</dbReference>
<dbReference type="Proteomes" id="UP000009309">
    <property type="component" value="Unassembled WGS sequence"/>
</dbReference>
<reference evidence="2 3" key="1">
    <citation type="journal article" date="2012" name="J. Bacteriol.">
        <title>Genome Sequence of the Filamentous Bacterium Fibrisoma limi BUZ 3T.</title>
        <authorList>
            <person name="Filippini M."/>
            <person name="Qi W."/>
            <person name="Jaenicke S."/>
            <person name="Goesmann A."/>
            <person name="Smits T.H."/>
            <person name="Bagheri H.C."/>
        </authorList>
    </citation>
    <scope>NUCLEOTIDE SEQUENCE [LARGE SCALE GENOMIC DNA]</scope>
    <source>
        <strain evidence="3">BUZ 3T</strain>
    </source>
</reference>
<dbReference type="PANTHER" id="PTHR43433:SF5">
    <property type="entry name" value="AB HYDROLASE-1 DOMAIN-CONTAINING PROTEIN"/>
    <property type="match status" value="1"/>
</dbReference>
<organism evidence="2 3">
    <name type="scientific">Fibrisoma limi BUZ 3</name>
    <dbReference type="NCBI Taxonomy" id="1185876"/>
    <lineage>
        <taxon>Bacteria</taxon>
        <taxon>Pseudomonadati</taxon>
        <taxon>Bacteroidota</taxon>
        <taxon>Cytophagia</taxon>
        <taxon>Cytophagales</taxon>
        <taxon>Spirosomataceae</taxon>
        <taxon>Fibrisoma</taxon>
    </lineage>
</organism>
<accession>I2GG46</accession>
<gene>
    <name evidence="2" type="ORF">BN8_01909</name>
</gene>
<protein>
    <recommendedName>
        <fullName evidence="1">AB hydrolase-1 domain-containing protein</fullName>
    </recommendedName>
</protein>
<sequence>MQSGYAEVNGLRMYYEVQGEGAPIVLIHGSFGTSNDLGKLASLLAKSRKVIMPEMQGHARTADIPRELSYEAMADDVAGLLKQLNVEKADVLGYSMGGGVAFQMGIRHPEQVGKLVVLSGVYKHDGWWPEAEAAFPTLSADLLKDTPIKTQYDSLSPHPDKFDAFIRKTISIDLTPYDWTTDVEQIANPIYMVIGDADGVRYEHALELICMKGGGKMGDSGDMPESRMAILPGTTHTGMPERAEWLAPMINEFLDAKTATGR</sequence>
<dbReference type="AlphaFoldDB" id="I2GG46"/>